<feature type="non-terminal residue" evidence="2">
    <location>
        <position position="166"/>
    </location>
</feature>
<feature type="domain" description="Transposase zinc-ribbon" evidence="1">
    <location>
        <begin position="22"/>
        <end position="67"/>
    </location>
</feature>
<proteinExistence type="predicted"/>
<dbReference type="InterPro" id="IPR024442">
    <property type="entry name" value="Transposase_Zn_ribbon"/>
</dbReference>
<gene>
    <name evidence="2" type="ORF">B1A_07980</name>
</gene>
<dbReference type="EMBL" id="AUZX01005713">
    <property type="protein sequence ID" value="EQD66782.1"/>
    <property type="molecule type" value="Genomic_DNA"/>
</dbReference>
<sequence>MPINFVQFQQELPMLEFMQQYGTEAKAYRALCQVRWLQGFRCGDRRRSRLRRGRQVYYQQCRSCRHQTTLRRCTIFDAIKPVRGFDDASIKAWPAHHLAPGTEAYTDGLFCFRRLAKANHAHTTNGSSQGIVLVTDGDRAGCGIQGARSRWINVLLGNVKRAISRS</sequence>
<protein>
    <submittedName>
        <fullName evidence="2">IS1595 transposase</fullName>
    </submittedName>
</protein>
<dbReference type="Pfam" id="PF12760">
    <property type="entry name" value="Zn_ribbon_IS1595"/>
    <property type="match status" value="1"/>
</dbReference>
<organism evidence="2">
    <name type="scientific">mine drainage metagenome</name>
    <dbReference type="NCBI Taxonomy" id="410659"/>
    <lineage>
        <taxon>unclassified sequences</taxon>
        <taxon>metagenomes</taxon>
        <taxon>ecological metagenomes</taxon>
    </lineage>
</organism>
<evidence type="ECO:0000313" key="2">
    <source>
        <dbReference type="EMBL" id="EQD66782.1"/>
    </source>
</evidence>
<reference evidence="2" key="2">
    <citation type="journal article" date="2014" name="ISME J.">
        <title>Microbial stratification in low pH oxic and suboxic macroscopic growths along an acid mine drainage.</title>
        <authorList>
            <person name="Mendez-Garcia C."/>
            <person name="Mesa V."/>
            <person name="Sprenger R.R."/>
            <person name="Richter M."/>
            <person name="Diez M.S."/>
            <person name="Solano J."/>
            <person name="Bargiela R."/>
            <person name="Golyshina O.V."/>
            <person name="Manteca A."/>
            <person name="Ramos J.L."/>
            <person name="Gallego J.R."/>
            <person name="Llorente I."/>
            <person name="Martins Dos Santos V.A."/>
            <person name="Jensen O.N."/>
            <person name="Pelaez A.I."/>
            <person name="Sanchez J."/>
            <person name="Ferrer M."/>
        </authorList>
    </citation>
    <scope>NUCLEOTIDE SEQUENCE</scope>
</reference>
<comment type="caution">
    <text evidence="2">The sequence shown here is derived from an EMBL/GenBank/DDBJ whole genome shotgun (WGS) entry which is preliminary data.</text>
</comment>
<dbReference type="AlphaFoldDB" id="T1BA56"/>
<evidence type="ECO:0000259" key="1">
    <source>
        <dbReference type="Pfam" id="PF12760"/>
    </source>
</evidence>
<reference evidence="2" key="1">
    <citation type="submission" date="2013-08" db="EMBL/GenBank/DDBJ databases">
        <authorList>
            <person name="Mendez C."/>
            <person name="Richter M."/>
            <person name="Ferrer M."/>
            <person name="Sanchez J."/>
        </authorList>
    </citation>
    <scope>NUCLEOTIDE SEQUENCE</scope>
</reference>
<name>T1BA56_9ZZZZ</name>
<accession>T1BA56</accession>